<reference evidence="8 9" key="1">
    <citation type="submission" date="2017-04" db="EMBL/GenBank/DDBJ databases">
        <authorList>
            <person name="Afonso C.L."/>
            <person name="Miller P.J."/>
            <person name="Scott M.A."/>
            <person name="Spackman E."/>
            <person name="Goraichik I."/>
            <person name="Dimitrov K.M."/>
            <person name="Suarez D.L."/>
            <person name="Swayne D.E."/>
        </authorList>
    </citation>
    <scope>NUCLEOTIDE SEQUENCE [LARGE SCALE GENOMIC DNA]</scope>
    <source>
        <strain evidence="8 9">DSM 23236</strain>
    </source>
</reference>
<protein>
    <recommendedName>
        <fullName evidence="5">Flagellar hook-associated protein 2</fullName>
        <shortName evidence="5">HAP2</shortName>
    </recommendedName>
    <alternativeName>
        <fullName evidence="5">Flagellar cap protein</fullName>
    </alternativeName>
</protein>
<evidence type="ECO:0000313" key="8">
    <source>
        <dbReference type="EMBL" id="SMC23456.1"/>
    </source>
</evidence>
<dbReference type="InterPro" id="IPR010809">
    <property type="entry name" value="FliD_C"/>
</dbReference>
<evidence type="ECO:0000259" key="6">
    <source>
        <dbReference type="Pfam" id="PF02465"/>
    </source>
</evidence>
<dbReference type="EMBL" id="FWXD01000008">
    <property type="protein sequence ID" value="SMC23456.1"/>
    <property type="molecule type" value="Genomic_DNA"/>
</dbReference>
<dbReference type="GO" id="GO:0009424">
    <property type="term" value="C:bacterial-type flagellum hook"/>
    <property type="evidence" value="ECO:0007669"/>
    <property type="project" value="UniProtKB-UniRule"/>
</dbReference>
<dbReference type="Pfam" id="PF07195">
    <property type="entry name" value="FliD_C"/>
    <property type="match status" value="2"/>
</dbReference>
<accession>A0A1W1XHH0</accession>
<dbReference type="GO" id="GO:0009421">
    <property type="term" value="C:bacterial-type flagellum filament cap"/>
    <property type="evidence" value="ECO:0007669"/>
    <property type="project" value="InterPro"/>
</dbReference>
<dbReference type="GO" id="GO:0071973">
    <property type="term" value="P:bacterial-type flagellum-dependent cell motility"/>
    <property type="evidence" value="ECO:0007669"/>
    <property type="project" value="TreeGrafter"/>
</dbReference>
<comment type="similarity">
    <text evidence="1 5">Belongs to the FliD family.</text>
</comment>
<comment type="subunit">
    <text evidence="2 5">Homopentamer.</text>
</comment>
<keyword evidence="8" id="KW-0966">Cell projection</keyword>
<dbReference type="PANTHER" id="PTHR30288">
    <property type="entry name" value="FLAGELLAR CAP/ASSEMBLY PROTEIN FLID"/>
    <property type="match status" value="1"/>
</dbReference>
<sequence>MASITSAGIGSGLDIEGIITSLMNVEKQPLTVLTQKSQADQTKISALGSLQSSLSTFQARVISLSNASTYKSVKGTLGDSSIGTVSTTSLAQAGSYSLSVTQLAQNQKLKTDVAFGTVSDPVGQGTLTIQFGSVSGGSFLANGNKGAFDIKIDSTNNTLTGLRDAINAKNAGVSASIINDGTGFRLLLSSTDSGSTNGIKITAADSDGNNTDASGLSRFTYDPTATDAVNQLTQTQAAQDAKFTLDGIDIVKSSNTVTDVLQGVTLNLSKISALDSNSKPVTTSLNIARDTSGITQSVQDFVKAYNDFTKSVNDLSFYNADATDPTQKAGVLNGDYVVRSLQSEIRGTLNQSLGSGSYFQGLSAVGINMDWKTGNLSLDTSKLNSALSTNPNDVANLFAVNGSTSNSQATYIGASDATKPGTYAISVTTPATRAKISGVEALYTKIDASNQAMSLTLGSDNIALTLSNGNYTRTGLAAQIKQQLQAQDGSSTFTVNYNATSGKFDISRVNGSVTDTQSVAFTPKSALNIHADSGSNNGNDTLMVAVDGVSSGQIQLTQGDYSSPAALAAEMQSKINGDSALKKAGVSVTVTYNDQTGAFDMQSNRYGSASNVQITSVGGDAQATYGLKFLNASGTDVAGTINGETATGSGQMLTGAGNAQGLQVSVTATIAGDLGSVSFSRGFASRLDQTIDNLMSSNGLLQSRINGLKQDMKDIDDQGKTLNTRLADVEKRYRAQYTALDSLVASMKNTSSFLTSQLASLSSLR</sequence>
<keyword evidence="8" id="KW-0969">Cilium</keyword>
<evidence type="ECO:0000256" key="2">
    <source>
        <dbReference type="ARBA" id="ARBA00011255"/>
    </source>
</evidence>
<dbReference type="AlphaFoldDB" id="A0A1W1XHH0"/>
<dbReference type="PANTHER" id="PTHR30288:SF0">
    <property type="entry name" value="FLAGELLAR HOOK-ASSOCIATED PROTEIN 2"/>
    <property type="match status" value="1"/>
</dbReference>
<dbReference type="Proteomes" id="UP000192761">
    <property type="component" value="Unassembled WGS sequence"/>
</dbReference>
<dbReference type="InterPro" id="IPR003481">
    <property type="entry name" value="FliD_N"/>
</dbReference>
<dbReference type="GO" id="GO:0005576">
    <property type="term" value="C:extracellular region"/>
    <property type="evidence" value="ECO:0007669"/>
    <property type="project" value="UniProtKB-SubCell"/>
</dbReference>
<keyword evidence="5" id="KW-0964">Secreted</keyword>
<gene>
    <name evidence="8" type="ORF">SAMN02745857_01611</name>
</gene>
<keyword evidence="9" id="KW-1185">Reference proteome</keyword>
<proteinExistence type="inferred from homology"/>
<feature type="domain" description="Flagellar hook-associated protein 2 N-terminal" evidence="6">
    <location>
        <begin position="11"/>
        <end position="107"/>
    </location>
</feature>
<dbReference type="STRING" id="1121001.SAMN02745857_01611"/>
<evidence type="ECO:0000259" key="7">
    <source>
        <dbReference type="Pfam" id="PF07195"/>
    </source>
</evidence>
<evidence type="ECO:0000313" key="9">
    <source>
        <dbReference type="Proteomes" id="UP000192761"/>
    </source>
</evidence>
<evidence type="ECO:0000256" key="4">
    <source>
        <dbReference type="ARBA" id="ARBA00023143"/>
    </source>
</evidence>
<evidence type="ECO:0000256" key="5">
    <source>
        <dbReference type="RuleBase" id="RU362066"/>
    </source>
</evidence>
<dbReference type="RefSeq" id="WP_084090279.1">
    <property type="nucleotide sequence ID" value="NZ_FWXD01000008.1"/>
</dbReference>
<keyword evidence="4 5" id="KW-0975">Bacterial flagellum</keyword>
<name>A0A1W1XHH0_9NEIS</name>
<dbReference type="GO" id="GO:0007155">
    <property type="term" value="P:cell adhesion"/>
    <property type="evidence" value="ECO:0007669"/>
    <property type="project" value="InterPro"/>
</dbReference>
<dbReference type="Pfam" id="PF02465">
    <property type="entry name" value="FliD_N"/>
    <property type="match status" value="1"/>
</dbReference>
<dbReference type="OrthoDB" id="9810816at2"/>
<evidence type="ECO:0000256" key="3">
    <source>
        <dbReference type="ARBA" id="ARBA00023054"/>
    </source>
</evidence>
<evidence type="ECO:0000256" key="1">
    <source>
        <dbReference type="ARBA" id="ARBA00009764"/>
    </source>
</evidence>
<feature type="domain" description="Flagellar hook-associated protein 2 C-terminal" evidence="7">
    <location>
        <begin position="677"/>
        <end position="748"/>
    </location>
</feature>
<organism evidence="8 9">
    <name type="scientific">Andreprevotia lacus DSM 23236</name>
    <dbReference type="NCBI Taxonomy" id="1121001"/>
    <lineage>
        <taxon>Bacteria</taxon>
        <taxon>Pseudomonadati</taxon>
        <taxon>Pseudomonadota</taxon>
        <taxon>Betaproteobacteria</taxon>
        <taxon>Neisseriales</taxon>
        <taxon>Chitinibacteraceae</taxon>
        <taxon>Andreprevotia</taxon>
    </lineage>
</organism>
<comment type="function">
    <text evidence="5">Required for morphogenesis and for the elongation of the flagellar filament by facilitating polymerization of the flagellin monomers at the tip of growing filament. Forms a capping structure, which prevents flagellin subunits (transported through the central channel of the flagellum) from leaking out without polymerization at the distal end.</text>
</comment>
<feature type="domain" description="Flagellar hook-associated protein 2 C-terminal" evidence="7">
    <location>
        <begin position="238"/>
        <end position="408"/>
    </location>
</feature>
<dbReference type="InterPro" id="IPR040026">
    <property type="entry name" value="FliD"/>
</dbReference>
<keyword evidence="8" id="KW-0282">Flagellum</keyword>
<keyword evidence="3" id="KW-0175">Coiled coil</keyword>
<comment type="subcellular location">
    <subcellularLocation>
        <location evidence="5">Secreted</location>
    </subcellularLocation>
    <subcellularLocation>
        <location evidence="5">Bacterial flagellum</location>
    </subcellularLocation>
</comment>